<dbReference type="GO" id="GO:0003735">
    <property type="term" value="F:structural constituent of ribosome"/>
    <property type="evidence" value="ECO:0007669"/>
    <property type="project" value="InterPro"/>
</dbReference>
<accession>A0AAD9NFV7</accession>
<dbReference type="GO" id="GO:0005763">
    <property type="term" value="C:mitochondrial small ribosomal subunit"/>
    <property type="evidence" value="ECO:0007669"/>
    <property type="project" value="InterPro"/>
</dbReference>
<dbReference type="InterPro" id="IPR039193">
    <property type="entry name" value="Ribosomal_uS17m_metazoa"/>
</dbReference>
<evidence type="ECO:0000313" key="1">
    <source>
        <dbReference type="EMBL" id="KAK2166781.1"/>
    </source>
</evidence>
<dbReference type="Proteomes" id="UP001208570">
    <property type="component" value="Unassembled WGS sequence"/>
</dbReference>
<evidence type="ECO:0008006" key="3">
    <source>
        <dbReference type="Google" id="ProtNLM"/>
    </source>
</evidence>
<sequence>MPKQVAMFIGHVVRKNDLWKAARVRVYKMKLDRFLNMYFNVRHHYWAEDKDGSSKEGDIVLIKSLDNPNVDTPRVRYHIKEKVFPLGEVVDPITGRKCKGTQFLDEKTRKFQPLAAFPSTDTEQADS</sequence>
<dbReference type="EMBL" id="JAODUP010000035">
    <property type="protein sequence ID" value="KAK2166781.1"/>
    <property type="molecule type" value="Genomic_DNA"/>
</dbReference>
<dbReference type="GO" id="GO:0032543">
    <property type="term" value="P:mitochondrial translation"/>
    <property type="evidence" value="ECO:0007669"/>
    <property type="project" value="TreeGrafter"/>
</dbReference>
<proteinExistence type="predicted"/>
<dbReference type="PANTHER" id="PTHR24088">
    <property type="entry name" value="28S RIBOSOMAL PROTEIN S17, MITOCHONDRIAL"/>
    <property type="match status" value="1"/>
</dbReference>
<dbReference type="InterPro" id="IPR012340">
    <property type="entry name" value="NA-bd_OB-fold"/>
</dbReference>
<keyword evidence="2" id="KW-1185">Reference proteome</keyword>
<protein>
    <recommendedName>
        <fullName evidence="3">Ribosomal protein S17</fullName>
    </recommendedName>
</protein>
<comment type="caution">
    <text evidence="1">The sequence shown here is derived from an EMBL/GenBank/DDBJ whole genome shotgun (WGS) entry which is preliminary data.</text>
</comment>
<dbReference type="PANTHER" id="PTHR24088:SF0">
    <property type="entry name" value="SMALL RIBOSOMAL SUBUNIT PROTEIN US17M"/>
    <property type="match status" value="1"/>
</dbReference>
<dbReference type="AlphaFoldDB" id="A0AAD9NFV7"/>
<reference evidence="1" key="1">
    <citation type="journal article" date="2023" name="Mol. Biol. Evol.">
        <title>Third-Generation Sequencing Reveals the Adaptive Role of the Epigenome in Three Deep-Sea Polychaetes.</title>
        <authorList>
            <person name="Perez M."/>
            <person name="Aroh O."/>
            <person name="Sun Y."/>
            <person name="Lan Y."/>
            <person name="Juniper S.K."/>
            <person name="Young C.R."/>
            <person name="Angers B."/>
            <person name="Qian P.Y."/>
        </authorList>
    </citation>
    <scope>NUCLEOTIDE SEQUENCE</scope>
    <source>
        <strain evidence="1">P08H-3</strain>
    </source>
</reference>
<evidence type="ECO:0000313" key="2">
    <source>
        <dbReference type="Proteomes" id="UP001208570"/>
    </source>
</evidence>
<name>A0AAD9NFV7_9ANNE</name>
<dbReference type="Gene3D" id="2.40.50.140">
    <property type="entry name" value="Nucleic acid-binding proteins"/>
    <property type="match status" value="1"/>
</dbReference>
<gene>
    <name evidence="1" type="ORF">LSH36_35g02096</name>
</gene>
<organism evidence="1 2">
    <name type="scientific">Paralvinella palmiformis</name>
    <dbReference type="NCBI Taxonomy" id="53620"/>
    <lineage>
        <taxon>Eukaryota</taxon>
        <taxon>Metazoa</taxon>
        <taxon>Spiralia</taxon>
        <taxon>Lophotrochozoa</taxon>
        <taxon>Annelida</taxon>
        <taxon>Polychaeta</taxon>
        <taxon>Sedentaria</taxon>
        <taxon>Canalipalpata</taxon>
        <taxon>Terebellida</taxon>
        <taxon>Terebelliformia</taxon>
        <taxon>Alvinellidae</taxon>
        <taxon>Paralvinella</taxon>
    </lineage>
</organism>
<dbReference type="SUPFAM" id="SSF50249">
    <property type="entry name" value="Nucleic acid-binding proteins"/>
    <property type="match status" value="1"/>
</dbReference>